<proteinExistence type="predicted"/>
<dbReference type="InParanoid" id="A0A5R8QE24"/>
<keyword evidence="3" id="KW-1185">Reference proteome</keyword>
<dbReference type="Proteomes" id="UP000306912">
    <property type="component" value="Unassembled WGS sequence"/>
</dbReference>
<sequence length="141" mass="16273">MEIISNYWYIGVFLVGVMIYAFVMIRMSKRKAQVFLDKNPNASRIYTSTNIGTMLKVVTIHRVDGDKPTVFQKNFKTGILVTPGEHTLVVEYSTTRKGVIYRTVTKTTGQVDVRVNTQEGKSYYISYEKAENRFKLEEIEQ</sequence>
<dbReference type="EMBL" id="VBWP01000003">
    <property type="protein sequence ID" value="TLG75491.1"/>
    <property type="molecule type" value="Genomic_DNA"/>
</dbReference>
<feature type="transmembrane region" description="Helical" evidence="1">
    <location>
        <begin position="6"/>
        <end position="25"/>
    </location>
</feature>
<evidence type="ECO:0000313" key="3">
    <source>
        <dbReference type="Proteomes" id="UP000306912"/>
    </source>
</evidence>
<name>A0A5R8QE24_9FIRM</name>
<evidence type="ECO:0000256" key="1">
    <source>
        <dbReference type="SAM" id="Phobius"/>
    </source>
</evidence>
<evidence type="ECO:0000313" key="2">
    <source>
        <dbReference type="EMBL" id="TLG75491.1"/>
    </source>
</evidence>
<organism evidence="2 3">
    <name type="scientific">Culicoidibacter larvae</name>
    <dbReference type="NCBI Taxonomy" id="2579976"/>
    <lineage>
        <taxon>Bacteria</taxon>
        <taxon>Bacillati</taxon>
        <taxon>Bacillota</taxon>
        <taxon>Culicoidibacteria</taxon>
        <taxon>Culicoidibacterales</taxon>
        <taxon>Culicoidibacteraceae</taxon>
        <taxon>Culicoidibacter</taxon>
    </lineage>
</organism>
<keyword evidence="1" id="KW-1133">Transmembrane helix</keyword>
<dbReference type="AlphaFoldDB" id="A0A5R8QE24"/>
<keyword evidence="1" id="KW-0812">Transmembrane</keyword>
<gene>
    <name evidence="2" type="ORF">FEZ08_05455</name>
</gene>
<keyword evidence="1" id="KW-0472">Membrane</keyword>
<dbReference type="RefSeq" id="WP_138190698.1">
    <property type="nucleotide sequence ID" value="NZ_VBWP01000003.1"/>
</dbReference>
<protein>
    <submittedName>
        <fullName evidence="2">Uncharacterized protein</fullName>
    </submittedName>
</protein>
<comment type="caution">
    <text evidence="2">The sequence shown here is derived from an EMBL/GenBank/DDBJ whole genome shotgun (WGS) entry which is preliminary data.</text>
</comment>
<reference evidence="2 3" key="1">
    <citation type="submission" date="2019-05" db="EMBL/GenBank/DDBJ databases">
        <title>Culicoidintestinum kansasii gen. nov., sp. nov. from the gastrointestinal tract of the biting midge, Culicoides sonorensis.</title>
        <authorList>
            <person name="Neupane S."/>
            <person name="Ghosh A."/>
            <person name="Gunther S."/>
            <person name="Martin K."/>
            <person name="Zurek L."/>
        </authorList>
    </citation>
    <scope>NUCLEOTIDE SEQUENCE [LARGE SCALE GENOMIC DNA]</scope>
    <source>
        <strain evidence="2 3">CS-1</strain>
    </source>
</reference>
<accession>A0A5R8QE24</accession>